<dbReference type="Gene3D" id="3.30.70.1430">
    <property type="entry name" value="Multidrug efflux transporter AcrB pore domain"/>
    <property type="match status" value="1"/>
</dbReference>
<dbReference type="AlphaFoldDB" id="A0A7W6DAE4"/>
<sequence>MNTSTDEKRSFNLSRWAIGHPSIARFLFGLIIVAGVFGLMRMGQKEDPDFTFRVMVVQAVWPGASIEDMQDQVVNKIERKLQETPHLDWVKSYTRAGSAIITLQVEGDTDAQDVADAFYQARKKVGDIENELPDGLLGPYFNDEFGDTFITLYSLSGDGYSYPELKTFAIQARDMLLTTPGVEKAVIIGDQPEKIFIDVSSKALAERGLTLTDLQNAIAGQNSVDPAGSVDTGRQSVRISVEGAVDRVDDIRELRLRAGDQVTRLGDIATVTAGLEDPYQRKYRFNGRDSVQVGVVMAKGFNVTSVGTAIAETFARFESALPYGVAVDQISDQPEVVREAIGEFMKALGEALAIVLVVSFLSIGWRSGLVIAIAIPLVLAATFAIMYELGIDLQRIARRAHHCARPSGGRRDDRRRDDGAQAGGGARQDRRGELRLFVHRLPDADGNAHHHRGLHTGRLRRVDGRRICALAVLRGRHLACRVLVRGGLFHALARPHDSQAAPPCRRAPRCLRYPLLPAAARDRRLGRSPSADRARPDHRHLRRQPVGLPVHPAELLPAVLAAGNPRRPLAAGRHQRRGGREPGEGARGAHDG</sequence>
<dbReference type="GO" id="GO:0005886">
    <property type="term" value="C:plasma membrane"/>
    <property type="evidence" value="ECO:0007669"/>
    <property type="project" value="TreeGrafter"/>
</dbReference>
<dbReference type="EMBL" id="JACIEE010000005">
    <property type="protein sequence ID" value="MBB3977651.1"/>
    <property type="molecule type" value="Genomic_DNA"/>
</dbReference>
<dbReference type="PRINTS" id="PR00702">
    <property type="entry name" value="ACRIFLAVINRP"/>
</dbReference>
<feature type="compositionally biased region" description="Basic and acidic residues" evidence="1">
    <location>
        <begin position="578"/>
        <end position="592"/>
    </location>
</feature>
<evidence type="ECO:0000313" key="4">
    <source>
        <dbReference type="Proteomes" id="UP000574761"/>
    </source>
</evidence>
<dbReference type="SUPFAM" id="SSF82693">
    <property type="entry name" value="Multidrug efflux transporter AcrB pore domain, PN1, PN2, PC1 and PC2 subdomains"/>
    <property type="match status" value="2"/>
</dbReference>
<feature type="compositionally biased region" description="Basic and acidic residues" evidence="1">
    <location>
        <begin position="409"/>
        <end position="419"/>
    </location>
</feature>
<feature type="transmembrane region" description="Helical" evidence="2">
    <location>
        <begin position="22"/>
        <end position="40"/>
    </location>
</feature>
<dbReference type="SUPFAM" id="SSF82866">
    <property type="entry name" value="Multidrug efflux transporter AcrB transmembrane domain"/>
    <property type="match status" value="1"/>
</dbReference>
<keyword evidence="4" id="KW-1185">Reference proteome</keyword>
<gene>
    <name evidence="3" type="ORF">GGQ64_002857</name>
</gene>
<evidence type="ECO:0000313" key="3">
    <source>
        <dbReference type="EMBL" id="MBB3977651.1"/>
    </source>
</evidence>
<reference evidence="3 4" key="1">
    <citation type="submission" date="2020-08" db="EMBL/GenBank/DDBJ databases">
        <title>Genomic Encyclopedia of Type Strains, Phase IV (KMG-IV): sequencing the most valuable type-strain genomes for metagenomic binning, comparative biology and taxonomic classification.</title>
        <authorList>
            <person name="Goeker M."/>
        </authorList>
    </citation>
    <scope>NUCLEOTIDE SEQUENCE [LARGE SCALE GENOMIC DNA]</scope>
    <source>
        <strain evidence="3 4">DSM 100211</strain>
    </source>
</reference>
<keyword evidence="2" id="KW-1133">Transmembrane helix</keyword>
<evidence type="ECO:0008006" key="5">
    <source>
        <dbReference type="Google" id="ProtNLM"/>
    </source>
</evidence>
<dbReference type="Gene3D" id="3.30.2090.10">
    <property type="entry name" value="Multidrug efflux transporter AcrB TolC docking domain, DN and DC subdomains"/>
    <property type="match status" value="1"/>
</dbReference>
<proteinExistence type="predicted"/>
<accession>A0A7W6DAE4</accession>
<keyword evidence="2" id="KW-0472">Membrane</keyword>
<organism evidence="3 4">
    <name type="scientific">Mycoplana azooxidifex</name>
    <dbReference type="NCBI Taxonomy" id="1636188"/>
    <lineage>
        <taxon>Bacteria</taxon>
        <taxon>Pseudomonadati</taxon>
        <taxon>Pseudomonadota</taxon>
        <taxon>Alphaproteobacteria</taxon>
        <taxon>Hyphomicrobiales</taxon>
        <taxon>Rhizobiaceae</taxon>
        <taxon>Mycoplana</taxon>
    </lineage>
</organism>
<protein>
    <recommendedName>
        <fullName evidence="5">AcrB/AcrD/AcrF family protein</fullName>
    </recommendedName>
</protein>
<evidence type="ECO:0000256" key="2">
    <source>
        <dbReference type="SAM" id="Phobius"/>
    </source>
</evidence>
<comment type="caution">
    <text evidence="3">The sequence shown here is derived from an EMBL/GenBank/DDBJ whole genome shotgun (WGS) entry which is preliminary data.</text>
</comment>
<feature type="region of interest" description="Disordered" evidence="1">
    <location>
        <begin position="404"/>
        <end position="428"/>
    </location>
</feature>
<dbReference type="PANTHER" id="PTHR32063:SF18">
    <property type="entry name" value="CATION EFFLUX SYSTEM PROTEIN"/>
    <property type="match status" value="1"/>
</dbReference>
<feature type="region of interest" description="Disordered" evidence="1">
    <location>
        <begin position="522"/>
        <end position="548"/>
    </location>
</feature>
<dbReference type="Proteomes" id="UP000574761">
    <property type="component" value="Unassembled WGS sequence"/>
</dbReference>
<dbReference type="Pfam" id="PF00873">
    <property type="entry name" value="ACR_tran"/>
    <property type="match status" value="1"/>
</dbReference>
<feature type="transmembrane region" description="Helical" evidence="2">
    <location>
        <begin position="371"/>
        <end position="389"/>
    </location>
</feature>
<feature type="compositionally biased region" description="Basic and acidic residues" evidence="1">
    <location>
        <begin position="522"/>
        <end position="535"/>
    </location>
</feature>
<evidence type="ECO:0000256" key="1">
    <source>
        <dbReference type="SAM" id="MobiDB-lite"/>
    </source>
</evidence>
<dbReference type="GO" id="GO:0042910">
    <property type="term" value="F:xenobiotic transmembrane transporter activity"/>
    <property type="evidence" value="ECO:0007669"/>
    <property type="project" value="TreeGrafter"/>
</dbReference>
<dbReference type="Gene3D" id="3.30.70.1320">
    <property type="entry name" value="Multidrug efflux transporter AcrB pore domain like"/>
    <property type="match status" value="1"/>
</dbReference>
<dbReference type="SUPFAM" id="SSF82714">
    <property type="entry name" value="Multidrug efflux transporter AcrB TolC docking domain, DN and DC subdomains"/>
    <property type="match status" value="1"/>
</dbReference>
<dbReference type="InterPro" id="IPR027463">
    <property type="entry name" value="AcrB_DN_DC_subdom"/>
</dbReference>
<name>A0A7W6DAE4_9HYPH</name>
<dbReference type="InterPro" id="IPR001036">
    <property type="entry name" value="Acrflvin-R"/>
</dbReference>
<dbReference type="Gene3D" id="1.20.1640.10">
    <property type="entry name" value="Multidrug efflux transporter AcrB transmembrane domain"/>
    <property type="match status" value="1"/>
</dbReference>
<dbReference type="PANTHER" id="PTHR32063">
    <property type="match status" value="1"/>
</dbReference>
<keyword evidence="2" id="KW-0812">Transmembrane</keyword>
<feature type="region of interest" description="Disordered" evidence="1">
    <location>
        <begin position="563"/>
        <end position="592"/>
    </location>
</feature>